<dbReference type="AlphaFoldDB" id="A0AAC8W5M0"/>
<dbReference type="KEGG" id="ati:AL072_31785"/>
<dbReference type="InterPro" id="IPR051052">
    <property type="entry name" value="Diverse_substrate_MTase"/>
</dbReference>
<dbReference type="EMBL" id="CP012407">
    <property type="protein sequence ID" value="ALG75538.1"/>
    <property type="molecule type" value="Genomic_DNA"/>
</dbReference>
<dbReference type="Pfam" id="PF08241">
    <property type="entry name" value="Methyltransf_11"/>
    <property type="match status" value="1"/>
</dbReference>
<comment type="similarity">
    <text evidence="1">Belongs to the methyltransferase superfamily.</text>
</comment>
<reference evidence="6" key="1">
    <citation type="submission" date="2015-08" db="EMBL/GenBank/DDBJ databases">
        <title>Complete Genome Sequence of Azospirillum thiophilum BV-S.</title>
        <authorList>
            <person name="Fomenkov A."/>
            <person name="Vincze T."/>
            <person name="Grabovich M."/>
            <person name="Dubinina G."/>
            <person name="Orlova M."/>
            <person name="Belousova E."/>
            <person name="Roberts R.J."/>
        </authorList>
    </citation>
    <scope>NUCLEOTIDE SEQUENCE [LARGE SCALE GENOMIC DNA]</scope>
    <source>
        <strain evidence="6">BV-S</strain>
    </source>
</reference>
<evidence type="ECO:0000256" key="2">
    <source>
        <dbReference type="ARBA" id="ARBA00022603"/>
    </source>
</evidence>
<evidence type="ECO:0000256" key="1">
    <source>
        <dbReference type="ARBA" id="ARBA00008361"/>
    </source>
</evidence>
<dbReference type="PANTHER" id="PTHR44942">
    <property type="entry name" value="METHYLTRANSF_11 DOMAIN-CONTAINING PROTEIN"/>
    <property type="match status" value="1"/>
</dbReference>
<organism evidence="5 6">
    <name type="scientific">Azospirillum thiophilum</name>
    <dbReference type="NCBI Taxonomy" id="528244"/>
    <lineage>
        <taxon>Bacteria</taxon>
        <taxon>Pseudomonadati</taxon>
        <taxon>Pseudomonadota</taxon>
        <taxon>Alphaproteobacteria</taxon>
        <taxon>Rhodospirillales</taxon>
        <taxon>Azospirillaceae</taxon>
        <taxon>Azospirillum</taxon>
    </lineage>
</organism>
<gene>
    <name evidence="5" type="ORF">AL072_31785</name>
</gene>
<dbReference type="Gene3D" id="3.40.50.150">
    <property type="entry name" value="Vaccinia Virus protein VP39"/>
    <property type="match status" value="1"/>
</dbReference>
<accession>A0AAC8W5M0</accession>
<proteinExistence type="inferred from homology"/>
<evidence type="ECO:0000313" key="6">
    <source>
        <dbReference type="Proteomes" id="UP000069935"/>
    </source>
</evidence>
<dbReference type="InterPro" id="IPR013216">
    <property type="entry name" value="Methyltransf_11"/>
</dbReference>
<dbReference type="RefSeq" id="WP_045585437.1">
    <property type="nucleotide sequence ID" value="NZ_LAEL01000006.1"/>
</dbReference>
<keyword evidence="6" id="KW-1185">Reference proteome</keyword>
<evidence type="ECO:0000313" key="5">
    <source>
        <dbReference type="EMBL" id="ALG75538.1"/>
    </source>
</evidence>
<protein>
    <submittedName>
        <fullName evidence="5">Methyltransferase</fullName>
    </submittedName>
</protein>
<evidence type="ECO:0000256" key="3">
    <source>
        <dbReference type="ARBA" id="ARBA00022679"/>
    </source>
</evidence>
<reference evidence="5 6" key="2">
    <citation type="journal article" date="2016" name="Genome Announc.">
        <title>Complete Genome Sequence of a Strain of Azospirillum thiophilum Isolated from a Sulfide Spring.</title>
        <authorList>
            <person name="Fomenkov A."/>
            <person name="Vincze T."/>
            <person name="Grabovich M."/>
            <person name="Anton B.P."/>
            <person name="Dubinina G."/>
            <person name="Orlova M."/>
            <person name="Belousova E."/>
            <person name="Roberts R.J."/>
        </authorList>
    </citation>
    <scope>NUCLEOTIDE SEQUENCE [LARGE SCALE GENOMIC DNA]</scope>
    <source>
        <strain evidence="5 6">BV-S</strain>
    </source>
</reference>
<dbReference type="CDD" id="cd02440">
    <property type="entry name" value="AdoMet_MTases"/>
    <property type="match status" value="1"/>
</dbReference>
<name>A0AAC8W5M0_9PROT</name>
<feature type="domain" description="Methyltransferase type 11" evidence="4">
    <location>
        <begin position="44"/>
        <end position="134"/>
    </location>
</feature>
<dbReference type="PANTHER" id="PTHR44942:SF4">
    <property type="entry name" value="METHYLTRANSFERASE TYPE 11 DOMAIN-CONTAINING PROTEIN"/>
    <property type="match status" value="1"/>
</dbReference>
<dbReference type="SUPFAM" id="SSF53335">
    <property type="entry name" value="S-adenosyl-L-methionine-dependent methyltransferases"/>
    <property type="match status" value="1"/>
</dbReference>
<keyword evidence="3" id="KW-0808">Transferase</keyword>
<dbReference type="Proteomes" id="UP000069935">
    <property type="component" value="Chromosome 7"/>
</dbReference>
<keyword evidence="2 5" id="KW-0489">Methyltransferase</keyword>
<dbReference type="GO" id="GO:0032259">
    <property type="term" value="P:methylation"/>
    <property type="evidence" value="ECO:0007669"/>
    <property type="project" value="UniProtKB-KW"/>
</dbReference>
<evidence type="ECO:0000259" key="4">
    <source>
        <dbReference type="Pfam" id="PF08241"/>
    </source>
</evidence>
<dbReference type="GO" id="GO:0008757">
    <property type="term" value="F:S-adenosylmethionine-dependent methyltransferase activity"/>
    <property type="evidence" value="ECO:0007669"/>
    <property type="project" value="InterPro"/>
</dbReference>
<sequence length="255" mass="28593">MRGHGDFTGLAENYSKYRPTYSATVRDALIGMLPKPAGEIEAADVGAGTGIWTRLVAERVRHVTAVEPNDDMRRLGIADSAGLRIEYRVGSGEQTGLSDASVDMVSMASSFHWVDFERGLAEFHRILRPEGRFVALWNPRLIDANPLLVEIEAEITRLAPEVKRVSSGNSGITETLTERLWASRQFDDVVYLEGRHSVDQTSEQYLGVWNSVNDVRHQLGPDRWTAFMAFVEARIAGLDVITTTYRTRAWSARRR</sequence>
<dbReference type="InterPro" id="IPR029063">
    <property type="entry name" value="SAM-dependent_MTases_sf"/>
</dbReference>